<evidence type="ECO:0000256" key="5">
    <source>
        <dbReference type="ARBA" id="ARBA00022553"/>
    </source>
</evidence>
<keyword evidence="12" id="KW-1185">Reference proteome</keyword>
<comment type="subcellular location">
    <subcellularLocation>
        <location evidence="1">Chromosome</location>
    </subcellularLocation>
    <subcellularLocation>
        <location evidence="2">Nucleus</location>
        <location evidence="2">Nucleolus</location>
    </subcellularLocation>
</comment>
<organism evidence="11 12">
    <name type="scientific">Ceratopteris richardii</name>
    <name type="common">Triangle waterfern</name>
    <dbReference type="NCBI Taxonomy" id="49495"/>
    <lineage>
        <taxon>Eukaryota</taxon>
        <taxon>Viridiplantae</taxon>
        <taxon>Streptophyta</taxon>
        <taxon>Embryophyta</taxon>
        <taxon>Tracheophyta</taxon>
        <taxon>Polypodiopsida</taxon>
        <taxon>Polypodiidae</taxon>
        <taxon>Polypodiales</taxon>
        <taxon>Pteridineae</taxon>
        <taxon>Pteridaceae</taxon>
        <taxon>Parkerioideae</taxon>
        <taxon>Ceratopteris</taxon>
    </lineage>
</organism>
<keyword evidence="5" id="KW-0597">Phosphoprotein</keyword>
<feature type="region of interest" description="Disordered" evidence="10">
    <location>
        <begin position="31"/>
        <end position="88"/>
    </location>
</feature>
<evidence type="ECO:0000313" key="11">
    <source>
        <dbReference type="EMBL" id="KAH7351800.1"/>
    </source>
</evidence>
<proteinExistence type="predicted"/>
<name>A0A8T2SIA8_CERRI</name>
<evidence type="ECO:0000256" key="9">
    <source>
        <dbReference type="ARBA" id="ARBA00093307"/>
    </source>
</evidence>
<evidence type="ECO:0000256" key="10">
    <source>
        <dbReference type="SAM" id="MobiDB-lite"/>
    </source>
</evidence>
<feature type="compositionally biased region" description="Basic and acidic residues" evidence="10">
    <location>
        <begin position="44"/>
        <end position="57"/>
    </location>
</feature>
<dbReference type="AlphaFoldDB" id="A0A8T2SIA8"/>
<dbReference type="EMBL" id="CM035424">
    <property type="protein sequence ID" value="KAH7351800.1"/>
    <property type="molecule type" value="Genomic_DNA"/>
</dbReference>
<evidence type="ECO:0000256" key="3">
    <source>
        <dbReference type="ARBA" id="ARBA00016738"/>
    </source>
</evidence>
<dbReference type="InterPro" id="IPR026570">
    <property type="entry name" value="CCDC86"/>
</dbReference>
<reference evidence="11" key="1">
    <citation type="submission" date="2021-08" db="EMBL/GenBank/DDBJ databases">
        <title>WGS assembly of Ceratopteris richardii.</title>
        <authorList>
            <person name="Marchant D.B."/>
            <person name="Chen G."/>
            <person name="Jenkins J."/>
            <person name="Shu S."/>
            <person name="Leebens-Mack J."/>
            <person name="Grimwood J."/>
            <person name="Schmutz J."/>
            <person name="Soltis P."/>
            <person name="Soltis D."/>
            <person name="Chen Z.-H."/>
        </authorList>
    </citation>
    <scope>NUCLEOTIDE SEQUENCE</scope>
    <source>
        <strain evidence="11">Whitten #5841</strain>
        <tissue evidence="11">Leaf</tissue>
    </source>
</reference>
<dbReference type="GO" id="GO:0005730">
    <property type="term" value="C:nucleolus"/>
    <property type="evidence" value="ECO:0007669"/>
    <property type="project" value="UniProtKB-SubCell"/>
</dbReference>
<gene>
    <name evidence="11" type="ORF">KP509_19G014800</name>
</gene>
<dbReference type="OrthoDB" id="781329at2759"/>
<dbReference type="PANTHER" id="PTHR13557">
    <property type="entry name" value="COILED-COIL DOMAIN-CONTAINING PROTEIN 86"/>
    <property type="match status" value="1"/>
</dbReference>
<keyword evidence="8" id="KW-0539">Nucleus</keyword>
<dbReference type="PANTHER" id="PTHR13557:SF1">
    <property type="entry name" value="COILED-COIL DOMAIN-CONTAINING PROTEIN 86"/>
    <property type="match status" value="1"/>
</dbReference>
<evidence type="ECO:0000256" key="7">
    <source>
        <dbReference type="ARBA" id="ARBA00023054"/>
    </source>
</evidence>
<dbReference type="Proteomes" id="UP000825935">
    <property type="component" value="Chromosome 19"/>
</dbReference>
<comment type="function">
    <text evidence="9">Required for proper chromosome segregation during mitosis and error-free mitotic progression.</text>
</comment>
<protein>
    <recommendedName>
        <fullName evidence="3">Coiled-coil domain-containing protein 86</fullName>
    </recommendedName>
</protein>
<keyword evidence="7" id="KW-0175">Coiled coil</keyword>
<comment type="caution">
    <text evidence="11">The sequence shown here is derived from an EMBL/GenBank/DDBJ whole genome shotgun (WGS) entry which is preliminary data.</text>
</comment>
<evidence type="ECO:0000256" key="6">
    <source>
        <dbReference type="ARBA" id="ARBA00022934"/>
    </source>
</evidence>
<sequence length="88" mass="10666">MKVSLKRPSLEQRNQEREIKKAYKERMAELKEQIRQNKISKRKAKEEREKRKKENEARTGTVYQKISNPKKLKNMSKKEKKLLKVIPE</sequence>
<evidence type="ECO:0000256" key="8">
    <source>
        <dbReference type="ARBA" id="ARBA00023242"/>
    </source>
</evidence>
<feature type="compositionally biased region" description="Basic residues" evidence="10">
    <location>
        <begin position="68"/>
        <end position="88"/>
    </location>
</feature>
<dbReference type="GO" id="GO:0005694">
    <property type="term" value="C:chromosome"/>
    <property type="evidence" value="ECO:0007669"/>
    <property type="project" value="UniProtKB-SubCell"/>
</dbReference>
<keyword evidence="4" id="KW-0158">Chromosome</keyword>
<evidence type="ECO:0000313" key="12">
    <source>
        <dbReference type="Proteomes" id="UP000825935"/>
    </source>
</evidence>
<evidence type="ECO:0000256" key="4">
    <source>
        <dbReference type="ARBA" id="ARBA00022454"/>
    </source>
</evidence>
<evidence type="ECO:0000256" key="2">
    <source>
        <dbReference type="ARBA" id="ARBA00004604"/>
    </source>
</evidence>
<keyword evidence="6" id="KW-0164">Citrullination</keyword>
<evidence type="ECO:0000256" key="1">
    <source>
        <dbReference type="ARBA" id="ARBA00004286"/>
    </source>
</evidence>
<accession>A0A8T2SIA8</accession>